<protein>
    <submittedName>
        <fullName evidence="4">Uncharacterized protein</fullName>
    </submittedName>
</protein>
<feature type="transmembrane region" description="Helical" evidence="3">
    <location>
        <begin position="86"/>
        <end position="103"/>
    </location>
</feature>
<feature type="transmembrane region" description="Helical" evidence="3">
    <location>
        <begin position="123"/>
        <end position="146"/>
    </location>
</feature>
<gene>
    <name evidence="4" type="ORF">CYMTET_29747</name>
</gene>
<name>A0AAE0FKG1_9CHLO</name>
<sequence>VWRQSDLIEGWRAVWRQSDLIEGSEPVLVAVFVLLFAMTTIGYSLVVTTFFSTSKTGAGVGFFFFFAISMPGAWISKTNISVTGKLLLCLLSPSAFSTGWGIINAGRLRWTTLFDPGVSDFGLSFAAVCAMMAVDIVVYVSLAWYLDK</sequence>
<dbReference type="Proteomes" id="UP001190700">
    <property type="component" value="Unassembled WGS sequence"/>
</dbReference>
<keyword evidence="3" id="KW-0472">Membrane</keyword>
<feature type="transmembrane region" description="Helical" evidence="3">
    <location>
        <begin position="27"/>
        <end position="51"/>
    </location>
</feature>
<evidence type="ECO:0000256" key="3">
    <source>
        <dbReference type="SAM" id="Phobius"/>
    </source>
</evidence>
<dbReference type="GO" id="GO:0016020">
    <property type="term" value="C:membrane"/>
    <property type="evidence" value="ECO:0007669"/>
    <property type="project" value="InterPro"/>
</dbReference>
<keyword evidence="5" id="KW-1185">Reference proteome</keyword>
<reference evidence="4 5" key="1">
    <citation type="journal article" date="2015" name="Genome Biol. Evol.">
        <title>Comparative Genomics of a Bacterivorous Green Alga Reveals Evolutionary Causalities and Consequences of Phago-Mixotrophic Mode of Nutrition.</title>
        <authorList>
            <person name="Burns J.A."/>
            <person name="Paasch A."/>
            <person name="Narechania A."/>
            <person name="Kim E."/>
        </authorList>
    </citation>
    <scope>NUCLEOTIDE SEQUENCE [LARGE SCALE GENOMIC DNA]</scope>
    <source>
        <strain evidence="4 5">PLY_AMNH</strain>
    </source>
</reference>
<dbReference type="PANTHER" id="PTHR19229">
    <property type="entry name" value="ATP-BINDING CASSETTE TRANSPORTER SUBFAMILY A ABCA"/>
    <property type="match status" value="1"/>
</dbReference>
<dbReference type="EMBL" id="LGRX02016966">
    <property type="protein sequence ID" value="KAK3261342.1"/>
    <property type="molecule type" value="Genomic_DNA"/>
</dbReference>
<feature type="non-terminal residue" evidence="4">
    <location>
        <position position="148"/>
    </location>
</feature>
<dbReference type="PANTHER" id="PTHR19229:SF36">
    <property type="entry name" value="ATP-BINDING CASSETTE SUB-FAMILY A MEMBER 2"/>
    <property type="match status" value="1"/>
</dbReference>
<evidence type="ECO:0000313" key="4">
    <source>
        <dbReference type="EMBL" id="KAK3261342.1"/>
    </source>
</evidence>
<evidence type="ECO:0000256" key="1">
    <source>
        <dbReference type="ARBA" id="ARBA00022448"/>
    </source>
</evidence>
<accession>A0AAE0FKG1</accession>
<keyword evidence="1" id="KW-0813">Transport</keyword>
<feature type="non-terminal residue" evidence="4">
    <location>
        <position position="1"/>
    </location>
</feature>
<dbReference type="InterPro" id="IPR026082">
    <property type="entry name" value="ABCA"/>
</dbReference>
<keyword evidence="3" id="KW-0812">Transmembrane</keyword>
<keyword evidence="3" id="KW-1133">Transmembrane helix</keyword>
<keyword evidence="2" id="KW-0677">Repeat</keyword>
<proteinExistence type="predicted"/>
<dbReference type="GO" id="GO:0140359">
    <property type="term" value="F:ABC-type transporter activity"/>
    <property type="evidence" value="ECO:0007669"/>
    <property type="project" value="InterPro"/>
</dbReference>
<dbReference type="AlphaFoldDB" id="A0AAE0FKG1"/>
<organism evidence="4 5">
    <name type="scientific">Cymbomonas tetramitiformis</name>
    <dbReference type="NCBI Taxonomy" id="36881"/>
    <lineage>
        <taxon>Eukaryota</taxon>
        <taxon>Viridiplantae</taxon>
        <taxon>Chlorophyta</taxon>
        <taxon>Pyramimonadophyceae</taxon>
        <taxon>Pyramimonadales</taxon>
        <taxon>Pyramimonadaceae</taxon>
        <taxon>Cymbomonas</taxon>
    </lineage>
</organism>
<comment type="caution">
    <text evidence="4">The sequence shown here is derived from an EMBL/GenBank/DDBJ whole genome shotgun (WGS) entry which is preliminary data.</text>
</comment>
<feature type="transmembrane region" description="Helical" evidence="3">
    <location>
        <begin position="57"/>
        <end position="74"/>
    </location>
</feature>
<evidence type="ECO:0000256" key="2">
    <source>
        <dbReference type="ARBA" id="ARBA00022737"/>
    </source>
</evidence>
<evidence type="ECO:0000313" key="5">
    <source>
        <dbReference type="Proteomes" id="UP001190700"/>
    </source>
</evidence>
<dbReference type="GO" id="GO:0005319">
    <property type="term" value="F:lipid transporter activity"/>
    <property type="evidence" value="ECO:0007669"/>
    <property type="project" value="TreeGrafter"/>
</dbReference>